<keyword evidence="2" id="KW-1185">Reference proteome</keyword>
<protein>
    <submittedName>
        <fullName evidence="1">Uncharacterized protein</fullName>
    </submittedName>
</protein>
<evidence type="ECO:0000313" key="1">
    <source>
        <dbReference type="EMBL" id="TWT82957.1"/>
    </source>
</evidence>
<dbReference type="Proteomes" id="UP000315010">
    <property type="component" value="Unassembled WGS sequence"/>
</dbReference>
<dbReference type="EMBL" id="SJPJ01000001">
    <property type="protein sequence ID" value="TWT82957.1"/>
    <property type="molecule type" value="Genomic_DNA"/>
</dbReference>
<comment type="caution">
    <text evidence="1">The sequence shown here is derived from an EMBL/GenBank/DDBJ whole genome shotgun (WGS) entry which is preliminary data.</text>
</comment>
<proteinExistence type="predicted"/>
<accession>A0A5C5Z7B3</accession>
<dbReference type="AlphaFoldDB" id="A0A5C5Z7B3"/>
<gene>
    <name evidence="1" type="ORF">CA13_44200</name>
</gene>
<sequence>MKGNCVQIQKGSMLVFCILVGFFGFSWCGRLDAKTPQLRLTMLDATEFTGHIEPSTAHGLIRFRSASSEESKPYTMASVRGIESLDYLNRIIRARVEYETPPNCIRLIDGDSLEADVRNITLDGVEFESPQTDMNFLAAAEVAGVTLQRPTRSLALTRNERRRLRNIPNSMAETPPTHLFYSVAGDVLRGRLVQLDADSLTVDIRSRRQEISRERIATIEPLRESPAKDVSSGSHILVTYSRGCRLSFSSIEVSDDAIIGDHSTFGKCEIQIADLDSILLNQK</sequence>
<organism evidence="1 2">
    <name type="scientific">Novipirellula herctigrandis</name>
    <dbReference type="NCBI Taxonomy" id="2527986"/>
    <lineage>
        <taxon>Bacteria</taxon>
        <taxon>Pseudomonadati</taxon>
        <taxon>Planctomycetota</taxon>
        <taxon>Planctomycetia</taxon>
        <taxon>Pirellulales</taxon>
        <taxon>Pirellulaceae</taxon>
        <taxon>Novipirellula</taxon>
    </lineage>
</organism>
<name>A0A5C5Z7B3_9BACT</name>
<reference evidence="1 2" key="1">
    <citation type="submission" date="2019-02" db="EMBL/GenBank/DDBJ databases">
        <title>Deep-cultivation of Planctomycetes and their phenomic and genomic characterization uncovers novel biology.</title>
        <authorList>
            <person name="Wiegand S."/>
            <person name="Jogler M."/>
            <person name="Boedeker C."/>
            <person name="Pinto D."/>
            <person name="Vollmers J."/>
            <person name="Rivas-Marin E."/>
            <person name="Kohn T."/>
            <person name="Peeters S.H."/>
            <person name="Heuer A."/>
            <person name="Rast P."/>
            <person name="Oberbeckmann S."/>
            <person name="Bunk B."/>
            <person name="Jeske O."/>
            <person name="Meyerdierks A."/>
            <person name="Storesund J.E."/>
            <person name="Kallscheuer N."/>
            <person name="Luecker S."/>
            <person name="Lage O.M."/>
            <person name="Pohl T."/>
            <person name="Merkel B.J."/>
            <person name="Hornburger P."/>
            <person name="Mueller R.-W."/>
            <person name="Bruemmer F."/>
            <person name="Labrenz M."/>
            <person name="Spormann A.M."/>
            <person name="Op Den Camp H."/>
            <person name="Overmann J."/>
            <person name="Amann R."/>
            <person name="Jetten M.S.M."/>
            <person name="Mascher T."/>
            <person name="Medema M.H."/>
            <person name="Devos D.P."/>
            <person name="Kaster A.-K."/>
            <person name="Ovreas L."/>
            <person name="Rohde M."/>
            <person name="Galperin M.Y."/>
            <person name="Jogler C."/>
        </authorList>
    </citation>
    <scope>NUCLEOTIDE SEQUENCE [LARGE SCALE GENOMIC DNA]</scope>
    <source>
        <strain evidence="1 2">CA13</strain>
    </source>
</reference>
<evidence type="ECO:0000313" key="2">
    <source>
        <dbReference type="Proteomes" id="UP000315010"/>
    </source>
</evidence>